<dbReference type="RefSeq" id="WP_069572900.1">
    <property type="nucleotide sequence ID" value="NZ_CP017157.1"/>
</dbReference>
<keyword evidence="5" id="KW-1185">Reference proteome</keyword>
<proteinExistence type="predicted"/>
<dbReference type="PRINTS" id="PR00455">
    <property type="entry name" value="HTHTETR"/>
</dbReference>
<dbReference type="AlphaFoldDB" id="A0A1D7VVD7"/>
<feature type="DNA-binding region" description="H-T-H motif" evidence="2">
    <location>
        <begin position="27"/>
        <end position="46"/>
    </location>
</feature>
<gene>
    <name evidence="4" type="ORF">SL103_34415</name>
</gene>
<dbReference type="InterPro" id="IPR001647">
    <property type="entry name" value="HTH_TetR"/>
</dbReference>
<keyword evidence="1 2" id="KW-0238">DNA-binding</keyword>
<organism evidence="4 5">
    <name type="scientific">Streptomyces lydicus</name>
    <dbReference type="NCBI Taxonomy" id="47763"/>
    <lineage>
        <taxon>Bacteria</taxon>
        <taxon>Bacillati</taxon>
        <taxon>Actinomycetota</taxon>
        <taxon>Actinomycetes</taxon>
        <taxon>Kitasatosporales</taxon>
        <taxon>Streptomycetaceae</taxon>
        <taxon>Streptomyces</taxon>
    </lineage>
</organism>
<protein>
    <submittedName>
        <fullName evidence="4">TetR family transcriptional regulator</fullName>
    </submittedName>
</protein>
<dbReference type="InterPro" id="IPR009057">
    <property type="entry name" value="Homeodomain-like_sf"/>
</dbReference>
<evidence type="ECO:0000313" key="5">
    <source>
        <dbReference type="Proteomes" id="UP000094094"/>
    </source>
</evidence>
<evidence type="ECO:0000256" key="1">
    <source>
        <dbReference type="ARBA" id="ARBA00023125"/>
    </source>
</evidence>
<dbReference type="SUPFAM" id="SSF48498">
    <property type="entry name" value="Tetracyclin repressor-like, C-terminal domain"/>
    <property type="match status" value="1"/>
</dbReference>
<dbReference type="GO" id="GO:0000976">
    <property type="term" value="F:transcription cis-regulatory region binding"/>
    <property type="evidence" value="ECO:0007669"/>
    <property type="project" value="TreeGrafter"/>
</dbReference>
<dbReference type="InterPro" id="IPR036271">
    <property type="entry name" value="Tet_transcr_reg_TetR-rel_C_sf"/>
</dbReference>
<dbReference type="Proteomes" id="UP000094094">
    <property type="component" value="Chromosome"/>
</dbReference>
<evidence type="ECO:0000313" key="4">
    <source>
        <dbReference type="EMBL" id="AOP50664.1"/>
    </source>
</evidence>
<dbReference type="InterPro" id="IPR050109">
    <property type="entry name" value="HTH-type_TetR-like_transc_reg"/>
</dbReference>
<dbReference type="Pfam" id="PF00440">
    <property type="entry name" value="TetR_N"/>
    <property type="match status" value="1"/>
</dbReference>
<dbReference type="EMBL" id="CP017157">
    <property type="protein sequence ID" value="AOP50664.1"/>
    <property type="molecule type" value="Genomic_DNA"/>
</dbReference>
<sequence>MDQEEARTRILDAAERLFYARGIQAVGMDELRTAAGVSLKRLYQCFPAKHDLVEAYLRRRDARWRAALAEYVEGHAGAPGGRPLAVFDWLHGWFAAPDFRGCAFLNSFGELGDSGGVGRVAREHKRALLGYLTGLVGALPVAEPEAVAAQLALLVDGAISTAALTGDPAAARHARTAAESLLAAAGAREA</sequence>
<dbReference type="PANTHER" id="PTHR30055">
    <property type="entry name" value="HTH-TYPE TRANSCRIPTIONAL REGULATOR RUTR"/>
    <property type="match status" value="1"/>
</dbReference>
<dbReference type="PANTHER" id="PTHR30055:SF200">
    <property type="entry name" value="HTH-TYPE TRANSCRIPTIONAL REPRESSOR BDCR"/>
    <property type="match status" value="1"/>
</dbReference>
<dbReference type="PROSITE" id="PS50977">
    <property type="entry name" value="HTH_TETR_2"/>
    <property type="match status" value="1"/>
</dbReference>
<accession>A0A1D7VVD7</accession>
<feature type="domain" description="HTH tetR-type" evidence="3">
    <location>
        <begin position="4"/>
        <end position="64"/>
    </location>
</feature>
<dbReference type="Gene3D" id="1.10.357.10">
    <property type="entry name" value="Tetracycline Repressor, domain 2"/>
    <property type="match status" value="1"/>
</dbReference>
<reference evidence="4 5" key="1">
    <citation type="submission" date="2016-09" db="EMBL/GenBank/DDBJ databases">
        <title>Complete genome sequencing of Streptomyces lydicus 103 and metabolic pathways analysis of antibiotic biosynthesis.</title>
        <authorList>
            <person name="Jia N."/>
            <person name="Ding M.-Z."/>
            <person name="Gao F."/>
            <person name="Yuan Y.-J."/>
        </authorList>
    </citation>
    <scope>NUCLEOTIDE SEQUENCE [LARGE SCALE GENOMIC DNA]</scope>
    <source>
        <strain evidence="4 5">103</strain>
    </source>
</reference>
<evidence type="ECO:0000256" key="2">
    <source>
        <dbReference type="PROSITE-ProRule" id="PRU00335"/>
    </source>
</evidence>
<dbReference type="GO" id="GO:0003700">
    <property type="term" value="F:DNA-binding transcription factor activity"/>
    <property type="evidence" value="ECO:0007669"/>
    <property type="project" value="TreeGrafter"/>
</dbReference>
<dbReference type="KEGG" id="slc:SL103_34415"/>
<dbReference type="SUPFAM" id="SSF46689">
    <property type="entry name" value="Homeodomain-like"/>
    <property type="match status" value="1"/>
</dbReference>
<dbReference type="OrthoDB" id="4214267at2"/>
<name>A0A1D7VVD7_9ACTN</name>
<evidence type="ECO:0000259" key="3">
    <source>
        <dbReference type="PROSITE" id="PS50977"/>
    </source>
</evidence>